<name>A0A1I8BSH9_MELHA</name>
<accession>A0A1I8BSH9</accession>
<evidence type="ECO:0000256" key="2">
    <source>
        <dbReference type="ARBA" id="ARBA00022722"/>
    </source>
</evidence>
<dbReference type="InterPro" id="IPR036397">
    <property type="entry name" value="RNaseH_sf"/>
</dbReference>
<keyword evidence="6" id="KW-1185">Reference proteome</keyword>
<dbReference type="InterPro" id="IPR022894">
    <property type="entry name" value="Oligoribonuclease"/>
</dbReference>
<dbReference type="AlphaFoldDB" id="A0A1I8BSH9"/>
<dbReference type="Proteomes" id="UP000095281">
    <property type="component" value="Unplaced"/>
</dbReference>
<evidence type="ECO:0000259" key="5">
    <source>
        <dbReference type="Pfam" id="PF00929"/>
    </source>
</evidence>
<proteinExistence type="inferred from homology"/>
<evidence type="ECO:0000313" key="6">
    <source>
        <dbReference type="Proteomes" id="UP000095281"/>
    </source>
</evidence>
<dbReference type="Gene3D" id="3.30.420.10">
    <property type="entry name" value="Ribonuclease H-like superfamily/Ribonuclease H"/>
    <property type="match status" value="1"/>
</dbReference>
<reference evidence="7" key="1">
    <citation type="submission" date="2016-11" db="UniProtKB">
        <authorList>
            <consortium name="WormBaseParasite"/>
        </authorList>
    </citation>
    <scope>IDENTIFICATION</scope>
</reference>
<dbReference type="GO" id="GO:0003676">
    <property type="term" value="F:nucleic acid binding"/>
    <property type="evidence" value="ECO:0007669"/>
    <property type="project" value="InterPro"/>
</dbReference>
<keyword evidence="4" id="KW-0269">Exonuclease</keyword>
<dbReference type="SUPFAM" id="SSF53098">
    <property type="entry name" value="Ribonuclease H-like"/>
    <property type="match status" value="1"/>
</dbReference>
<evidence type="ECO:0000256" key="4">
    <source>
        <dbReference type="ARBA" id="ARBA00022839"/>
    </source>
</evidence>
<evidence type="ECO:0000256" key="3">
    <source>
        <dbReference type="ARBA" id="ARBA00022801"/>
    </source>
</evidence>
<dbReference type="Pfam" id="PF00929">
    <property type="entry name" value="RNase_T"/>
    <property type="match status" value="1"/>
</dbReference>
<dbReference type="PANTHER" id="PTHR11046">
    <property type="entry name" value="OLIGORIBONUCLEASE, MITOCHONDRIAL"/>
    <property type="match status" value="1"/>
</dbReference>
<dbReference type="GO" id="GO:0000175">
    <property type="term" value="F:3'-5'-RNA exonuclease activity"/>
    <property type="evidence" value="ECO:0007669"/>
    <property type="project" value="InterPro"/>
</dbReference>
<keyword evidence="3" id="KW-0378">Hydrolase</keyword>
<keyword evidence="2" id="KW-0540">Nuclease</keyword>
<dbReference type="InterPro" id="IPR012337">
    <property type="entry name" value="RNaseH-like_sf"/>
</dbReference>
<organism evidence="6 7">
    <name type="scientific">Meloidogyne hapla</name>
    <name type="common">Root-knot nematode worm</name>
    <dbReference type="NCBI Taxonomy" id="6305"/>
    <lineage>
        <taxon>Eukaryota</taxon>
        <taxon>Metazoa</taxon>
        <taxon>Ecdysozoa</taxon>
        <taxon>Nematoda</taxon>
        <taxon>Chromadorea</taxon>
        <taxon>Rhabditida</taxon>
        <taxon>Tylenchina</taxon>
        <taxon>Tylenchomorpha</taxon>
        <taxon>Tylenchoidea</taxon>
        <taxon>Meloidogynidae</taxon>
        <taxon>Meloidogyninae</taxon>
        <taxon>Meloidogyne</taxon>
    </lineage>
</organism>
<comment type="similarity">
    <text evidence="1">Belongs to the oligoribonuclease family.</text>
</comment>
<feature type="domain" description="Exonuclease" evidence="5">
    <location>
        <begin position="1"/>
        <end position="116"/>
    </location>
</feature>
<dbReference type="NCBIfam" id="NF003765">
    <property type="entry name" value="PRK05359.1"/>
    <property type="match status" value="1"/>
</dbReference>
<protein>
    <submittedName>
        <fullName evidence="7">Exonuclease domain-containing protein</fullName>
    </submittedName>
</protein>
<evidence type="ECO:0000313" key="7">
    <source>
        <dbReference type="WBParaSite" id="MhA1_Contig53.frz3.gene2"/>
    </source>
</evidence>
<dbReference type="WBParaSite" id="MhA1_Contig53.frz3.gene2">
    <property type="protein sequence ID" value="MhA1_Contig53.frz3.gene2"/>
    <property type="gene ID" value="MhA1_Contig53.frz3.gene2"/>
</dbReference>
<dbReference type="CDD" id="cd06135">
    <property type="entry name" value="Orn"/>
    <property type="match status" value="1"/>
</dbReference>
<dbReference type="PANTHER" id="PTHR11046:SF0">
    <property type="entry name" value="OLIGORIBONUCLEASE, MITOCHONDRIAL"/>
    <property type="match status" value="1"/>
</dbReference>
<evidence type="ECO:0000256" key="1">
    <source>
        <dbReference type="ARBA" id="ARBA00009921"/>
    </source>
</evidence>
<sequence length="126" mass="15133">MNDFVRQMHENNGLLKRLESEGIEESEVENKLLEFLRLHVPPRKCQLAGNSVHYDLQFLKLYMPKFVEYLHYRIVDVSSIKELVSRWYSKSEELINMPAKKLKHLAMDDIKESIDELVYYKKHFFV</sequence>
<dbReference type="OMA" id="YMPLIDN"/>
<dbReference type="InterPro" id="IPR013520">
    <property type="entry name" value="Ribonucl_H"/>
</dbReference>